<evidence type="ECO:0000259" key="4">
    <source>
        <dbReference type="PROSITE" id="PS50893"/>
    </source>
</evidence>
<dbReference type="InterPro" id="IPR003439">
    <property type="entry name" value="ABC_transporter-like_ATP-bd"/>
</dbReference>
<dbReference type="RefSeq" id="WP_101250568.1">
    <property type="nucleotide sequence ID" value="NZ_PIUM01000010.1"/>
</dbReference>
<keyword evidence="2" id="KW-0547">Nucleotide-binding</keyword>
<dbReference type="Pfam" id="PF00005">
    <property type="entry name" value="ABC_tran"/>
    <property type="match status" value="1"/>
</dbReference>
<comment type="caution">
    <text evidence="5">The sequence shown here is derived from an EMBL/GenBank/DDBJ whole genome shotgun (WGS) entry which is preliminary data.</text>
</comment>
<dbReference type="InterPro" id="IPR003593">
    <property type="entry name" value="AAA+_ATPase"/>
</dbReference>
<dbReference type="PROSITE" id="PS50893">
    <property type="entry name" value="ABC_TRANSPORTER_2"/>
    <property type="match status" value="1"/>
</dbReference>
<evidence type="ECO:0000256" key="1">
    <source>
        <dbReference type="ARBA" id="ARBA00022448"/>
    </source>
</evidence>
<dbReference type="GO" id="GO:0015697">
    <property type="term" value="P:quaternary ammonium group transport"/>
    <property type="evidence" value="ECO:0007669"/>
    <property type="project" value="UniProtKB-ARBA"/>
</dbReference>
<evidence type="ECO:0000313" key="6">
    <source>
        <dbReference type="Proteomes" id="UP000233293"/>
    </source>
</evidence>
<dbReference type="PANTHER" id="PTHR42781">
    <property type="entry name" value="SPERMIDINE/PUTRESCINE IMPORT ATP-BINDING PROTEIN POTA"/>
    <property type="match status" value="1"/>
</dbReference>
<dbReference type="PANTHER" id="PTHR42781:SF4">
    <property type="entry name" value="SPERMIDINE_PUTRESCINE IMPORT ATP-BINDING PROTEIN POTA"/>
    <property type="match status" value="1"/>
</dbReference>
<name>A0A2N3PVU4_9PROT</name>
<dbReference type="InterPro" id="IPR050093">
    <property type="entry name" value="ABC_SmlMolc_Importer"/>
</dbReference>
<dbReference type="SUPFAM" id="SSF52540">
    <property type="entry name" value="P-loop containing nucleoside triphosphate hydrolases"/>
    <property type="match status" value="1"/>
</dbReference>
<dbReference type="FunFam" id="3.40.50.300:FF:000425">
    <property type="entry name" value="Probable ABC transporter, ATP-binding subunit"/>
    <property type="match status" value="1"/>
</dbReference>
<reference evidence="6" key="1">
    <citation type="submission" date="2017-12" db="EMBL/GenBank/DDBJ databases">
        <title>Draft genome sequence of Telmatospirillum siberiense 26-4b1T, an acidotolerant peatland alphaproteobacterium potentially involved in sulfur cycling.</title>
        <authorList>
            <person name="Hausmann B."/>
            <person name="Pjevac P."/>
            <person name="Schreck K."/>
            <person name="Herbold C.W."/>
            <person name="Daims H."/>
            <person name="Wagner M."/>
            <person name="Pester M."/>
            <person name="Loy A."/>
        </authorList>
    </citation>
    <scope>NUCLEOTIDE SEQUENCE [LARGE SCALE GENOMIC DNA]</scope>
    <source>
        <strain evidence="6">26-4b1</strain>
    </source>
</reference>
<evidence type="ECO:0000313" key="5">
    <source>
        <dbReference type="EMBL" id="PKU24532.1"/>
    </source>
</evidence>
<accession>A0A2N3PVU4</accession>
<feature type="domain" description="ABC transporter" evidence="4">
    <location>
        <begin position="3"/>
        <end position="234"/>
    </location>
</feature>
<dbReference type="InterPro" id="IPR027417">
    <property type="entry name" value="P-loop_NTPase"/>
</dbReference>
<dbReference type="InterPro" id="IPR008995">
    <property type="entry name" value="Mo/tungstate-bd_C_term_dom"/>
</dbReference>
<protein>
    <submittedName>
        <fullName evidence="5">ABC transporter ATP-binding protein</fullName>
    </submittedName>
</protein>
<keyword evidence="6" id="KW-1185">Reference proteome</keyword>
<dbReference type="PROSITE" id="PS00211">
    <property type="entry name" value="ABC_TRANSPORTER_1"/>
    <property type="match status" value="1"/>
</dbReference>
<gene>
    <name evidence="5" type="ORF">CWS72_10540</name>
</gene>
<keyword evidence="3 5" id="KW-0067">ATP-binding</keyword>
<dbReference type="Proteomes" id="UP000233293">
    <property type="component" value="Unassembled WGS sequence"/>
</dbReference>
<proteinExistence type="predicted"/>
<dbReference type="SMART" id="SM00382">
    <property type="entry name" value="AAA"/>
    <property type="match status" value="1"/>
</dbReference>
<evidence type="ECO:0000256" key="3">
    <source>
        <dbReference type="ARBA" id="ARBA00022840"/>
    </source>
</evidence>
<keyword evidence="1" id="KW-0813">Transport</keyword>
<dbReference type="EMBL" id="PIUM01000010">
    <property type="protein sequence ID" value="PKU24532.1"/>
    <property type="molecule type" value="Genomic_DNA"/>
</dbReference>
<evidence type="ECO:0000256" key="2">
    <source>
        <dbReference type="ARBA" id="ARBA00022741"/>
    </source>
</evidence>
<dbReference type="InterPro" id="IPR017871">
    <property type="entry name" value="ABC_transporter-like_CS"/>
</dbReference>
<sequence>MAISFQNVTYRYPGSEVGVFGIDLEIEDGELLVVIGPSGSGKTTLLKLLAGFLEAQSGRILVDGESVSGLPPHRRNLGIVFQAYALFQHMTAVQNVAYPLKVRGVPRAARLEQARRALARVGLDGLGGRLPANLSGGQQQRVALARALVFSPRALLLDEPLSALDAFRRAEMRDEIARVQRDAGIATLHVTHDLEEAMSIGDRVAVMHGGRLLQVAAPQTLYDMPVDRRVGAFVGKANLWEATVSAPGWIASPVGALACDTTGFAPGSSVTAMVRPERILPLADPAEAKADGVVLAGAVSLDRFAGPIRRFDMGVGQSVVHGETAGYRGPIAAVQIPSEAIRLLPPETVDA</sequence>
<dbReference type="SUPFAM" id="SSF50331">
    <property type="entry name" value="MOP-like"/>
    <property type="match status" value="1"/>
</dbReference>
<dbReference type="Gene3D" id="3.40.50.300">
    <property type="entry name" value="P-loop containing nucleotide triphosphate hydrolases"/>
    <property type="match status" value="1"/>
</dbReference>
<organism evidence="5 6">
    <name type="scientific">Telmatospirillum siberiense</name>
    <dbReference type="NCBI Taxonomy" id="382514"/>
    <lineage>
        <taxon>Bacteria</taxon>
        <taxon>Pseudomonadati</taxon>
        <taxon>Pseudomonadota</taxon>
        <taxon>Alphaproteobacteria</taxon>
        <taxon>Rhodospirillales</taxon>
        <taxon>Rhodospirillaceae</taxon>
        <taxon>Telmatospirillum</taxon>
    </lineage>
</organism>
<dbReference type="GO" id="GO:0016887">
    <property type="term" value="F:ATP hydrolysis activity"/>
    <property type="evidence" value="ECO:0007669"/>
    <property type="project" value="InterPro"/>
</dbReference>
<dbReference type="OrthoDB" id="9802264at2"/>
<dbReference type="AlphaFoldDB" id="A0A2N3PVU4"/>
<dbReference type="GO" id="GO:0005524">
    <property type="term" value="F:ATP binding"/>
    <property type="evidence" value="ECO:0007669"/>
    <property type="project" value="UniProtKB-KW"/>
</dbReference>